<feature type="chain" id="PRO_5002511822" evidence="2">
    <location>
        <begin position="18"/>
        <end position="413"/>
    </location>
</feature>
<name>A0A0F6W7X8_9BACT</name>
<gene>
    <name evidence="3" type="ORF">DB32_006924</name>
</gene>
<dbReference type="SUPFAM" id="SSF50939">
    <property type="entry name" value="Sialidases"/>
    <property type="match status" value="2"/>
</dbReference>
<feature type="signal peptide" evidence="2">
    <location>
        <begin position="1"/>
        <end position="17"/>
    </location>
</feature>
<dbReference type="CDD" id="cd15482">
    <property type="entry name" value="Sialidase_non-viral"/>
    <property type="match status" value="1"/>
</dbReference>
<sequence length="413" mass="42688">MAVSVASILTWTLIVLACDGELGGSAPQLDPRRDAQVADGEDAGSTNVDEDGGGAPLPADGGTTSRDDAGATPVADAGSTPVVDAGTGGGDQVAIFVAQGYVGRTTISCDDGRTWIENRSMDDSLRCFEGVDCDHHPGRAKGIVYTRDGTFVATYGWGPAGGVDRSRDGVTWERTLEGTTFGGIASEGDHVLLGAHDVRVSEDDGATWSSPITSALEGWNVRRAGASSAGGGRLLLVGDGGDVTLSSDDGRTWWRPRSIPGSCGAAIQNDGGIGTIGETMVIVGGNGDVCHSRDGGTTWTAGSLGTSVSSADVVSTGSELMVWGGGRVFRSRDGATWTSTPLSPGGVAIGAVTRGASGTFVAVNGGWDQWYERQRFYRSTDGVNWTELPQTAYVRSHPILQIREGRVPRSTCE</sequence>
<keyword evidence="2" id="KW-0732">Signal</keyword>
<dbReference type="Gene3D" id="2.130.10.10">
    <property type="entry name" value="YVTN repeat-like/Quinoprotein amine dehydrogenase"/>
    <property type="match status" value="1"/>
</dbReference>
<dbReference type="Proteomes" id="UP000034883">
    <property type="component" value="Chromosome"/>
</dbReference>
<accession>A0A0F6W7X8</accession>
<protein>
    <submittedName>
        <fullName evidence="3">BNR repeat domain protein</fullName>
    </submittedName>
</protein>
<dbReference type="InterPro" id="IPR036278">
    <property type="entry name" value="Sialidase_sf"/>
</dbReference>
<evidence type="ECO:0000313" key="3">
    <source>
        <dbReference type="EMBL" id="AKF09775.1"/>
    </source>
</evidence>
<organism evidence="3 4">
    <name type="scientific">Sandaracinus amylolyticus</name>
    <dbReference type="NCBI Taxonomy" id="927083"/>
    <lineage>
        <taxon>Bacteria</taxon>
        <taxon>Pseudomonadati</taxon>
        <taxon>Myxococcota</taxon>
        <taxon>Polyangia</taxon>
        <taxon>Polyangiales</taxon>
        <taxon>Sandaracinaceae</taxon>
        <taxon>Sandaracinus</taxon>
    </lineage>
</organism>
<dbReference type="KEGG" id="samy:DB32_006924"/>
<reference evidence="3 4" key="1">
    <citation type="submission" date="2015-03" db="EMBL/GenBank/DDBJ databases">
        <title>Genome assembly of Sandaracinus amylolyticus DSM 53668.</title>
        <authorList>
            <person name="Sharma G."/>
            <person name="Subramanian S."/>
        </authorList>
    </citation>
    <scope>NUCLEOTIDE SEQUENCE [LARGE SCALE GENOMIC DNA]</scope>
    <source>
        <strain evidence="3 4">DSM 53668</strain>
    </source>
</reference>
<feature type="region of interest" description="Disordered" evidence="1">
    <location>
        <begin position="26"/>
        <end position="83"/>
    </location>
</feature>
<evidence type="ECO:0000313" key="4">
    <source>
        <dbReference type="Proteomes" id="UP000034883"/>
    </source>
</evidence>
<evidence type="ECO:0000256" key="1">
    <source>
        <dbReference type="SAM" id="MobiDB-lite"/>
    </source>
</evidence>
<proteinExistence type="predicted"/>
<keyword evidence="4" id="KW-1185">Reference proteome</keyword>
<dbReference type="EMBL" id="CP011125">
    <property type="protein sequence ID" value="AKF09775.1"/>
    <property type="molecule type" value="Genomic_DNA"/>
</dbReference>
<dbReference type="STRING" id="927083.DB32_006924"/>
<dbReference type="InterPro" id="IPR015943">
    <property type="entry name" value="WD40/YVTN_repeat-like_dom_sf"/>
</dbReference>
<evidence type="ECO:0000256" key="2">
    <source>
        <dbReference type="SAM" id="SignalP"/>
    </source>
</evidence>
<dbReference type="AlphaFoldDB" id="A0A0F6W7X8"/>